<proteinExistence type="predicted"/>
<name>A0A379LV20_9NOCA</name>
<dbReference type="Proteomes" id="UP000254569">
    <property type="component" value="Unassembled WGS sequence"/>
</dbReference>
<dbReference type="InterPro" id="IPR036388">
    <property type="entry name" value="WH-like_DNA-bd_sf"/>
</dbReference>
<keyword evidence="3" id="KW-0804">Transcription</keyword>
<keyword evidence="6" id="KW-1185">Reference proteome</keyword>
<keyword evidence="1" id="KW-0805">Transcription regulation</keyword>
<dbReference type="GO" id="GO:0003677">
    <property type="term" value="F:DNA binding"/>
    <property type="evidence" value="ECO:0007669"/>
    <property type="project" value="UniProtKB-KW"/>
</dbReference>
<evidence type="ECO:0000256" key="3">
    <source>
        <dbReference type="ARBA" id="ARBA00023163"/>
    </source>
</evidence>
<dbReference type="InterPro" id="IPR002577">
    <property type="entry name" value="HTH_HxlR"/>
</dbReference>
<protein>
    <submittedName>
        <fullName evidence="5">HxlR family transcriptional regulator</fullName>
    </submittedName>
</protein>
<dbReference type="PANTHER" id="PTHR33204">
    <property type="entry name" value="TRANSCRIPTIONAL REGULATOR, MARR FAMILY"/>
    <property type="match status" value="1"/>
</dbReference>
<gene>
    <name evidence="5" type="primary">ytcD_1</name>
    <name evidence="5" type="ORF">NCTC13296_00734</name>
</gene>
<evidence type="ECO:0000259" key="4">
    <source>
        <dbReference type="PROSITE" id="PS51118"/>
    </source>
</evidence>
<dbReference type="EMBL" id="UGVI01000001">
    <property type="protein sequence ID" value="SUE13904.1"/>
    <property type="molecule type" value="Genomic_DNA"/>
</dbReference>
<dbReference type="InterPro" id="IPR036527">
    <property type="entry name" value="SCP2_sterol-bd_dom_sf"/>
</dbReference>
<evidence type="ECO:0000256" key="2">
    <source>
        <dbReference type="ARBA" id="ARBA00023125"/>
    </source>
</evidence>
<reference evidence="5 6" key="1">
    <citation type="submission" date="2018-06" db="EMBL/GenBank/DDBJ databases">
        <authorList>
            <consortium name="Pathogen Informatics"/>
            <person name="Doyle S."/>
        </authorList>
    </citation>
    <scope>NUCLEOTIDE SEQUENCE [LARGE SCALE GENOMIC DNA]</scope>
    <source>
        <strain evidence="5 6">NCTC13296</strain>
    </source>
</reference>
<dbReference type="PANTHER" id="PTHR33204:SF18">
    <property type="entry name" value="TRANSCRIPTIONAL REGULATORY PROTEIN"/>
    <property type="match status" value="1"/>
</dbReference>
<accession>A0A379LV20</accession>
<keyword evidence="2" id="KW-0238">DNA-binding</keyword>
<sequence length="239" mass="26684">MLVAAVRPAYYPIMGPPYQQFCPVAKAMELFDERWTLLVVRELVLGSERFNDLRRGLPRMSPTLLSKRLHGLAAAGIVQRLEDGTDVRYVLTPAGRDLETVVDALGAWGTRWTGRLGDADLDPRLLMWDMHRHVDRAAVPGSRTVVEFVFPAVTHAARRWWLVIGPHEVDVCDENPGFEVSVRVTAGLRELTEIRRGEATWSDAVRSGTVVVDGPSVLRRSLPRWFRFPLAVPAGQPAG</sequence>
<dbReference type="SUPFAM" id="SSF46785">
    <property type="entry name" value="Winged helix' DNA-binding domain"/>
    <property type="match status" value="1"/>
</dbReference>
<evidence type="ECO:0000313" key="6">
    <source>
        <dbReference type="Proteomes" id="UP000254569"/>
    </source>
</evidence>
<dbReference type="InterPro" id="IPR036390">
    <property type="entry name" value="WH_DNA-bd_sf"/>
</dbReference>
<evidence type="ECO:0000256" key="1">
    <source>
        <dbReference type="ARBA" id="ARBA00023015"/>
    </source>
</evidence>
<dbReference type="SUPFAM" id="SSF55718">
    <property type="entry name" value="SCP-like"/>
    <property type="match status" value="1"/>
</dbReference>
<dbReference type="PROSITE" id="PS51118">
    <property type="entry name" value="HTH_HXLR"/>
    <property type="match status" value="1"/>
</dbReference>
<evidence type="ECO:0000313" key="5">
    <source>
        <dbReference type="EMBL" id="SUE13904.1"/>
    </source>
</evidence>
<feature type="domain" description="HTH hxlR-type" evidence="4">
    <location>
        <begin position="22"/>
        <end position="117"/>
    </location>
</feature>
<dbReference type="Pfam" id="PF01638">
    <property type="entry name" value="HxlR"/>
    <property type="match status" value="1"/>
</dbReference>
<organism evidence="5 6">
    <name type="scientific">Rhodococcus gordoniae</name>
    <dbReference type="NCBI Taxonomy" id="223392"/>
    <lineage>
        <taxon>Bacteria</taxon>
        <taxon>Bacillati</taxon>
        <taxon>Actinomycetota</taxon>
        <taxon>Actinomycetes</taxon>
        <taxon>Mycobacteriales</taxon>
        <taxon>Nocardiaceae</taxon>
        <taxon>Rhodococcus</taxon>
    </lineage>
</organism>
<dbReference type="AlphaFoldDB" id="A0A379LV20"/>
<dbReference type="Gene3D" id="1.10.10.10">
    <property type="entry name" value="Winged helix-like DNA-binding domain superfamily/Winged helix DNA-binding domain"/>
    <property type="match status" value="1"/>
</dbReference>